<keyword evidence="3" id="KW-1185">Reference proteome</keyword>
<feature type="chain" id="PRO_5046337571" evidence="1">
    <location>
        <begin position="18"/>
        <end position="159"/>
    </location>
</feature>
<gene>
    <name evidence="2" type="ORF">CCMP2556_LOCUS20301</name>
</gene>
<evidence type="ECO:0000313" key="3">
    <source>
        <dbReference type="Proteomes" id="UP001642484"/>
    </source>
</evidence>
<feature type="signal peptide" evidence="1">
    <location>
        <begin position="1"/>
        <end position="17"/>
    </location>
</feature>
<dbReference type="EMBL" id="CAXAMN010011891">
    <property type="protein sequence ID" value="CAK9036488.1"/>
    <property type="molecule type" value="Genomic_DNA"/>
</dbReference>
<sequence length="159" mass="17375">NGSFVVLFVGLLLKVLNRNPGLEERCVTGRCESASHVLRRLCCRSFSRPTKINAFYTKSTQPGDSLRESSYSRKIWFPLGGAWREQERGLDREAGSAGSHGSSGTFENLVHGVAAKAFKVRAAAWQQLAEIAAQDLEPTMTIADLIQQEACASFIEIAG</sequence>
<accession>A0ABP0LBW5</accession>
<protein>
    <submittedName>
        <fullName evidence="2">Uncharacterized protein</fullName>
    </submittedName>
</protein>
<name>A0ABP0LBW5_9DINO</name>
<evidence type="ECO:0000313" key="2">
    <source>
        <dbReference type="EMBL" id="CAK9036488.1"/>
    </source>
</evidence>
<reference evidence="2 3" key="1">
    <citation type="submission" date="2024-02" db="EMBL/GenBank/DDBJ databases">
        <authorList>
            <person name="Chen Y."/>
            <person name="Shah S."/>
            <person name="Dougan E. K."/>
            <person name="Thang M."/>
            <person name="Chan C."/>
        </authorList>
    </citation>
    <scope>NUCLEOTIDE SEQUENCE [LARGE SCALE GENOMIC DNA]</scope>
</reference>
<evidence type="ECO:0000256" key="1">
    <source>
        <dbReference type="SAM" id="SignalP"/>
    </source>
</evidence>
<organism evidence="2 3">
    <name type="scientific">Durusdinium trenchii</name>
    <dbReference type="NCBI Taxonomy" id="1381693"/>
    <lineage>
        <taxon>Eukaryota</taxon>
        <taxon>Sar</taxon>
        <taxon>Alveolata</taxon>
        <taxon>Dinophyceae</taxon>
        <taxon>Suessiales</taxon>
        <taxon>Symbiodiniaceae</taxon>
        <taxon>Durusdinium</taxon>
    </lineage>
</organism>
<comment type="caution">
    <text evidence="2">The sequence shown here is derived from an EMBL/GenBank/DDBJ whole genome shotgun (WGS) entry which is preliminary data.</text>
</comment>
<proteinExistence type="predicted"/>
<keyword evidence="1" id="KW-0732">Signal</keyword>
<dbReference type="Proteomes" id="UP001642484">
    <property type="component" value="Unassembled WGS sequence"/>
</dbReference>
<feature type="non-terminal residue" evidence="2">
    <location>
        <position position="1"/>
    </location>
</feature>